<evidence type="ECO:0000313" key="1">
    <source>
        <dbReference type="EMBL" id="AAS40470.1"/>
    </source>
</evidence>
<evidence type="ECO:0000313" key="2">
    <source>
        <dbReference type="Proteomes" id="UP000002527"/>
    </source>
</evidence>
<dbReference type="Proteomes" id="UP000002527">
    <property type="component" value="Chromosome"/>
</dbReference>
<accession>Q73B79</accession>
<proteinExistence type="predicted"/>
<reference evidence="1 2" key="1">
    <citation type="journal article" date="2004" name="Nucleic Acids Res.">
        <title>The genome sequence of Bacillus cereus ATCC 10987 reveals metabolic adaptations and a large plasmid related to Bacillus anthracis pXO1.</title>
        <authorList>
            <person name="Rasko D.A."/>
            <person name="Ravel J."/>
            <person name="Okstad O.A."/>
            <person name="Helgason E."/>
            <person name="Cer R.Z."/>
            <person name="Jiang L."/>
            <person name="Shores K.A."/>
            <person name="Fouts D.E."/>
            <person name="Tourasse N.J."/>
            <person name="Angiuoli S.V."/>
            <person name="Kolonay J."/>
            <person name="Nelson W.C."/>
            <person name="Kolsto A.-B."/>
            <person name="Fraser C.M."/>
            <person name="Read T.D."/>
        </authorList>
    </citation>
    <scope>NUCLEOTIDE SEQUENCE [LARGE SCALE GENOMIC DNA]</scope>
    <source>
        <strain evidence="2">ATCC 10987 / NRS 248</strain>
    </source>
</reference>
<protein>
    <submittedName>
        <fullName evidence="1">Uncharacterized protein</fullName>
    </submittedName>
</protein>
<dbReference type="KEGG" id="bca:BCE_1541"/>
<gene>
    <name evidence="1" type="ordered locus">BCE_1541</name>
</gene>
<dbReference type="HOGENOM" id="CLU_2696643_0_0_9"/>
<dbReference type="AlphaFoldDB" id="Q73B79"/>
<organism evidence="1 2">
    <name type="scientific">Bacillus cereus (strain ATCC 10987 / NRS 248)</name>
    <dbReference type="NCBI Taxonomy" id="222523"/>
    <lineage>
        <taxon>Bacteria</taxon>
        <taxon>Bacillati</taxon>
        <taxon>Bacillota</taxon>
        <taxon>Bacilli</taxon>
        <taxon>Bacillales</taxon>
        <taxon>Bacillaceae</taxon>
        <taxon>Bacillus</taxon>
        <taxon>Bacillus cereus group</taxon>
    </lineage>
</organism>
<sequence>MLLLTIPKDHFICQTIFYIAFLQFSFVSFGKRFTETFVTSHSPSSLLNVIVTFSNGGAISPATRSYFVTSITA</sequence>
<name>Q73B79_BACC1</name>
<dbReference type="EMBL" id="AE017194">
    <property type="protein sequence ID" value="AAS40470.1"/>
    <property type="molecule type" value="Genomic_DNA"/>
</dbReference>